<dbReference type="Gene3D" id="3.30.110.70">
    <property type="entry name" value="Hypothetical protein apc22750. Chain B"/>
    <property type="match status" value="1"/>
</dbReference>
<dbReference type="EMBL" id="LTAY01000019">
    <property type="protein sequence ID" value="OPX50158.1"/>
    <property type="molecule type" value="Genomic_DNA"/>
</dbReference>
<evidence type="ECO:0000313" key="4">
    <source>
        <dbReference type="Proteomes" id="UP000191448"/>
    </source>
</evidence>
<reference evidence="3 4" key="1">
    <citation type="submission" date="2016-02" db="EMBL/GenBank/DDBJ databases">
        <title>Genome sequence of Clostridium thermobutyricum DSM 4928.</title>
        <authorList>
            <person name="Poehlein A."/>
            <person name="Daniel R."/>
        </authorList>
    </citation>
    <scope>NUCLEOTIDE SEQUENCE [LARGE SCALE GENOMIC DNA]</scope>
    <source>
        <strain evidence="3 4">DSM 4928</strain>
    </source>
</reference>
<dbReference type="PANTHER" id="PTHR34068">
    <property type="entry name" value="UPF0145 PROTEIN YBJQ"/>
    <property type="match status" value="1"/>
</dbReference>
<name>A0A1V4SZT5_9CLOT</name>
<dbReference type="AlphaFoldDB" id="A0A1V4SZT5"/>
<proteinExistence type="inferred from homology"/>
<dbReference type="InterPro" id="IPR035439">
    <property type="entry name" value="UPF0145_dom_sf"/>
</dbReference>
<dbReference type="InterPro" id="IPR002765">
    <property type="entry name" value="UPF0145_YbjQ-like"/>
</dbReference>
<evidence type="ECO:0000256" key="1">
    <source>
        <dbReference type="ARBA" id="ARBA00010751"/>
    </source>
</evidence>
<dbReference type="OrthoDB" id="9796448at2"/>
<comment type="caution">
    <text evidence="3">The sequence shown here is derived from an EMBL/GenBank/DDBJ whole genome shotgun (WGS) entry which is preliminary data.</text>
</comment>
<dbReference type="Proteomes" id="UP000191448">
    <property type="component" value="Unassembled WGS sequence"/>
</dbReference>
<dbReference type="SUPFAM" id="SSF117782">
    <property type="entry name" value="YbjQ-like"/>
    <property type="match status" value="1"/>
</dbReference>
<sequence>MNKNLVSTIFEIPGYNVTESLGLCRGINVRSRSIVGNLGASLQTLVGGNITIYRKLCEESRELAFEDMIKHGEEMGADGIIGVRYESNELGQGLSEILCYGTAVKLEKK</sequence>
<gene>
    <name evidence="3" type="ORF">CLTHE_03700</name>
</gene>
<dbReference type="PANTHER" id="PTHR34068:SF2">
    <property type="entry name" value="UPF0145 PROTEIN SCO3412"/>
    <property type="match status" value="1"/>
</dbReference>
<accession>A0A1V4SZT5</accession>
<evidence type="ECO:0000313" key="3">
    <source>
        <dbReference type="EMBL" id="OPX50158.1"/>
    </source>
</evidence>
<dbReference type="HAMAP" id="MF_00338">
    <property type="entry name" value="UPF0145"/>
    <property type="match status" value="1"/>
</dbReference>
<dbReference type="Pfam" id="PF01906">
    <property type="entry name" value="YbjQ_1"/>
    <property type="match status" value="1"/>
</dbReference>
<organism evidence="3 4">
    <name type="scientific">Clostridium thermobutyricum DSM 4928</name>
    <dbReference type="NCBI Taxonomy" id="1121339"/>
    <lineage>
        <taxon>Bacteria</taxon>
        <taxon>Bacillati</taxon>
        <taxon>Bacillota</taxon>
        <taxon>Clostridia</taxon>
        <taxon>Eubacteriales</taxon>
        <taxon>Clostridiaceae</taxon>
        <taxon>Clostridium</taxon>
    </lineage>
</organism>
<protein>
    <recommendedName>
        <fullName evidence="2">UPF0145 protein CLTHE_03700</fullName>
    </recommendedName>
</protein>
<dbReference type="RefSeq" id="WP_080021745.1">
    <property type="nucleotide sequence ID" value="NZ_LTAY01000019.1"/>
</dbReference>
<evidence type="ECO:0000256" key="2">
    <source>
        <dbReference type="HAMAP-Rule" id="MF_00338"/>
    </source>
</evidence>
<comment type="similarity">
    <text evidence="1 2">Belongs to the UPF0145 family.</text>
</comment>